<keyword evidence="3" id="KW-1185">Reference proteome</keyword>
<dbReference type="RefSeq" id="WP_052276287.1">
    <property type="nucleotide sequence ID" value="NZ_CP011339.1"/>
</dbReference>
<dbReference type="AlphaFoldDB" id="A0A0K1S006"/>
<organism evidence="2 3">
    <name type="scientific">Microcystis panniformis FACHB-1757</name>
    <dbReference type="NCBI Taxonomy" id="1638788"/>
    <lineage>
        <taxon>Bacteria</taxon>
        <taxon>Bacillati</taxon>
        <taxon>Cyanobacteriota</taxon>
        <taxon>Cyanophyceae</taxon>
        <taxon>Oscillatoriophycideae</taxon>
        <taxon>Chroococcales</taxon>
        <taxon>Microcystaceae</taxon>
        <taxon>Microcystis</taxon>
    </lineage>
</organism>
<name>A0A0K1S006_9CHRO</name>
<dbReference type="Proteomes" id="UP000068167">
    <property type="component" value="Chromosome"/>
</dbReference>
<sequence>MDTQEIFKLIDEVVFRQTGKHLDTLQLGILKSVFNGYKYAQIAQDYKCSEGHARDKAYELWHILSEALGEDLNKSNVRSAIERLIITNSSNNLVNSGQIDKLNFCPNSPQSPENLATDNSDIIETENLIIEEKLKEAKLETVPRLVQLGLTAEQIAQALDLPLSLILETLR</sequence>
<dbReference type="Pfam" id="PF26355">
    <property type="entry name" value="HTH_VMAP-M9"/>
    <property type="match status" value="1"/>
</dbReference>
<dbReference type="InterPro" id="IPR058651">
    <property type="entry name" value="HTH_VMAP-M9"/>
</dbReference>
<dbReference type="PATRIC" id="fig|1638788.3.peg.2198"/>
<evidence type="ECO:0000313" key="2">
    <source>
        <dbReference type="EMBL" id="AKV67291.1"/>
    </source>
</evidence>
<dbReference type="EMBL" id="CP011339">
    <property type="protein sequence ID" value="AKV67291.1"/>
    <property type="molecule type" value="Genomic_DNA"/>
</dbReference>
<evidence type="ECO:0000259" key="1">
    <source>
        <dbReference type="Pfam" id="PF26355"/>
    </source>
</evidence>
<gene>
    <name evidence="2" type="ORF">VL20_2184</name>
</gene>
<dbReference type="KEGG" id="mpk:VL20_2184"/>
<evidence type="ECO:0000313" key="3">
    <source>
        <dbReference type="Proteomes" id="UP000068167"/>
    </source>
</evidence>
<accession>A0A0K1S006</accession>
<reference evidence="2 3" key="1">
    <citation type="journal article" date="2016" name="Stand. Genomic Sci.">
        <title>Complete genome sequence and genomic characterization of Microcystis panniformis FACHB 1757 by third-generation sequencing.</title>
        <authorList>
            <person name="Zhang J.Y."/>
            <person name="Guan R."/>
            <person name="Zhang H.J."/>
            <person name="Li H."/>
            <person name="Xiao P."/>
            <person name="Yu G.L."/>
            <person name="Du L."/>
            <person name="Cao D.M."/>
            <person name="Zhu B.C."/>
            <person name="Li R.H."/>
            <person name="Lu Z.H."/>
        </authorList>
    </citation>
    <scope>NUCLEOTIDE SEQUENCE [LARGE SCALE GENOMIC DNA]</scope>
    <source>
        <strain evidence="2 3">FACHB-1757</strain>
    </source>
</reference>
<protein>
    <recommendedName>
        <fullName evidence="1">vWA-MoxR associated protein N-terminal HTH domain-containing protein</fullName>
    </recommendedName>
</protein>
<feature type="domain" description="vWA-MoxR associated protein N-terminal HTH" evidence="1">
    <location>
        <begin position="1"/>
        <end position="84"/>
    </location>
</feature>
<proteinExistence type="predicted"/>